<keyword evidence="4 8" id="KW-0238">DNA-binding</keyword>
<evidence type="ECO:0000313" key="13">
    <source>
        <dbReference type="Proteomes" id="UP000315700"/>
    </source>
</evidence>
<evidence type="ECO:0000256" key="8">
    <source>
        <dbReference type="HAMAP-Rule" id="MF_00105"/>
    </source>
</evidence>
<dbReference type="FunFam" id="1.10.287.180:FF:000001">
    <property type="entry name" value="Transcription elongation factor GreA"/>
    <property type="match status" value="1"/>
</dbReference>
<evidence type="ECO:0000259" key="11">
    <source>
        <dbReference type="Pfam" id="PF03449"/>
    </source>
</evidence>
<evidence type="ECO:0000256" key="4">
    <source>
        <dbReference type="ARBA" id="ARBA00023125"/>
    </source>
</evidence>
<dbReference type="InterPro" id="IPR006359">
    <property type="entry name" value="Tscrpt_elong_fac_GreA"/>
</dbReference>
<dbReference type="Pfam" id="PF01272">
    <property type="entry name" value="GreA_GreB"/>
    <property type="match status" value="1"/>
</dbReference>
<dbReference type="Pfam" id="PF03449">
    <property type="entry name" value="GreA_GreB_N"/>
    <property type="match status" value="1"/>
</dbReference>
<sequence>MDRHPISREGYDKLVEEIKHLEQVEMPKIAQAIATARSEGDLSENAEYHGQRENQGLLQAKINQLKTRLANCYIADKADMPKGIVAFGSTVTVRDLKLDEEESYEFVGPGEEDYDGDVMKILTSSPIAKALMGKKVGDKVEVTIPRGIMKLEVTKIVEHGG</sequence>
<comment type="function">
    <text evidence="6 8 9">Necessary for efficient RNA polymerase transcription elongation past template-encoded arresting sites. The arresting sites in DNA have the property of trapping a certain fraction of elongating RNA polymerases that pass through, resulting in locked ternary complexes. Cleavage of the nascent transcript by cleavage factors such as GreA or GreB allows the resumption of elongation from the new 3'terminus. GreA releases sequences of 2 to 3 nucleotides.</text>
</comment>
<reference evidence="12 13" key="1">
    <citation type="submission" date="2019-02" db="EMBL/GenBank/DDBJ databases">
        <title>Deep-cultivation of Planctomycetes and their phenomic and genomic characterization uncovers novel biology.</title>
        <authorList>
            <person name="Wiegand S."/>
            <person name="Jogler M."/>
            <person name="Boedeker C."/>
            <person name="Pinto D."/>
            <person name="Vollmers J."/>
            <person name="Rivas-Marin E."/>
            <person name="Kohn T."/>
            <person name="Peeters S.H."/>
            <person name="Heuer A."/>
            <person name="Rast P."/>
            <person name="Oberbeckmann S."/>
            <person name="Bunk B."/>
            <person name="Jeske O."/>
            <person name="Meyerdierks A."/>
            <person name="Storesund J.E."/>
            <person name="Kallscheuer N."/>
            <person name="Luecker S."/>
            <person name="Lage O.M."/>
            <person name="Pohl T."/>
            <person name="Merkel B.J."/>
            <person name="Hornburger P."/>
            <person name="Mueller R.-W."/>
            <person name="Bruemmer F."/>
            <person name="Labrenz M."/>
            <person name="Spormann A.M."/>
            <person name="Op den Camp H."/>
            <person name="Overmann J."/>
            <person name="Amann R."/>
            <person name="Jetten M.S.M."/>
            <person name="Mascher T."/>
            <person name="Medema M.H."/>
            <person name="Devos D.P."/>
            <person name="Kaster A.-K."/>
            <person name="Ovreas L."/>
            <person name="Rohde M."/>
            <person name="Galperin M.Y."/>
            <person name="Jogler C."/>
        </authorList>
    </citation>
    <scope>NUCLEOTIDE SEQUENCE [LARGE SCALE GENOMIC DNA]</scope>
    <source>
        <strain evidence="12 13">Pan44</strain>
    </source>
</reference>
<keyword evidence="12" id="KW-0648">Protein biosynthesis</keyword>
<dbReference type="NCBIfam" id="TIGR01462">
    <property type="entry name" value="greA"/>
    <property type="match status" value="1"/>
</dbReference>
<dbReference type="HAMAP" id="MF_00105">
    <property type="entry name" value="GreA_GreB"/>
    <property type="match status" value="1"/>
</dbReference>
<dbReference type="GO" id="GO:0032784">
    <property type="term" value="P:regulation of DNA-templated transcription elongation"/>
    <property type="evidence" value="ECO:0007669"/>
    <property type="project" value="UniProtKB-UniRule"/>
</dbReference>
<protein>
    <recommendedName>
        <fullName evidence="2 8">Transcription elongation factor GreA</fullName>
    </recommendedName>
    <alternativeName>
        <fullName evidence="7 8">Transcript cleavage factor GreA</fullName>
    </alternativeName>
</protein>
<evidence type="ECO:0000256" key="5">
    <source>
        <dbReference type="ARBA" id="ARBA00023163"/>
    </source>
</evidence>
<evidence type="ECO:0000256" key="6">
    <source>
        <dbReference type="ARBA" id="ARBA00024916"/>
    </source>
</evidence>
<keyword evidence="12" id="KW-0251">Elongation factor</keyword>
<name>A0A517SKM4_9PLAN</name>
<dbReference type="PANTHER" id="PTHR30437:SF4">
    <property type="entry name" value="TRANSCRIPTION ELONGATION FACTOR GREA"/>
    <property type="match status" value="1"/>
</dbReference>
<dbReference type="InterPro" id="IPR028624">
    <property type="entry name" value="Tscrpt_elong_fac_GreA/B"/>
</dbReference>
<dbReference type="InterPro" id="IPR036953">
    <property type="entry name" value="GreA/GreB_C_sf"/>
</dbReference>
<dbReference type="PANTHER" id="PTHR30437">
    <property type="entry name" value="TRANSCRIPTION ELONGATION FACTOR GREA"/>
    <property type="match status" value="1"/>
</dbReference>
<dbReference type="GO" id="GO:0070063">
    <property type="term" value="F:RNA polymerase binding"/>
    <property type="evidence" value="ECO:0007669"/>
    <property type="project" value="InterPro"/>
</dbReference>
<dbReference type="GO" id="GO:0003746">
    <property type="term" value="F:translation elongation factor activity"/>
    <property type="evidence" value="ECO:0007669"/>
    <property type="project" value="UniProtKB-KW"/>
</dbReference>
<accession>A0A517SKM4</accession>
<dbReference type="RefSeq" id="WP_145034122.1">
    <property type="nucleotide sequence ID" value="NZ_CP036271.1"/>
</dbReference>
<dbReference type="InterPro" id="IPR022691">
    <property type="entry name" value="Tscrpt_elong_fac_GreA/B_N"/>
</dbReference>
<dbReference type="EMBL" id="CP036271">
    <property type="protein sequence ID" value="QDT56679.1"/>
    <property type="molecule type" value="Genomic_DNA"/>
</dbReference>
<dbReference type="KEGG" id="ccos:Pan44_47360"/>
<evidence type="ECO:0000256" key="2">
    <source>
        <dbReference type="ARBA" id="ARBA00013729"/>
    </source>
</evidence>
<dbReference type="Gene3D" id="3.10.50.30">
    <property type="entry name" value="Transcription elongation factor, GreA/GreB, C-terminal domain"/>
    <property type="match status" value="1"/>
</dbReference>
<dbReference type="FunCoup" id="A0A517SKM4">
    <property type="interactions" value="450"/>
</dbReference>
<dbReference type="InterPro" id="IPR036805">
    <property type="entry name" value="Tscrpt_elong_fac_GreA/B_N_sf"/>
</dbReference>
<dbReference type="GO" id="GO:0003677">
    <property type="term" value="F:DNA binding"/>
    <property type="evidence" value="ECO:0007669"/>
    <property type="project" value="UniProtKB-UniRule"/>
</dbReference>
<dbReference type="InterPro" id="IPR023459">
    <property type="entry name" value="Tscrpt_elong_fac_GreA/B_fam"/>
</dbReference>
<dbReference type="Gene3D" id="1.10.287.180">
    <property type="entry name" value="Transcription elongation factor, GreA/GreB, N-terminal domain"/>
    <property type="match status" value="1"/>
</dbReference>
<feature type="domain" description="Transcription elongation factor GreA/GreB C-terminal" evidence="10">
    <location>
        <begin position="81"/>
        <end position="156"/>
    </location>
</feature>
<dbReference type="OrthoDB" id="9808774at2"/>
<dbReference type="PROSITE" id="PS00829">
    <property type="entry name" value="GREAB_1"/>
    <property type="match status" value="1"/>
</dbReference>
<evidence type="ECO:0000256" key="1">
    <source>
        <dbReference type="ARBA" id="ARBA00008213"/>
    </source>
</evidence>
<keyword evidence="3 8" id="KW-0805">Transcription regulation</keyword>
<evidence type="ECO:0000259" key="10">
    <source>
        <dbReference type="Pfam" id="PF01272"/>
    </source>
</evidence>
<dbReference type="Proteomes" id="UP000315700">
    <property type="component" value="Chromosome"/>
</dbReference>
<organism evidence="12 13">
    <name type="scientific">Caulifigura coniformis</name>
    <dbReference type="NCBI Taxonomy" id="2527983"/>
    <lineage>
        <taxon>Bacteria</taxon>
        <taxon>Pseudomonadati</taxon>
        <taxon>Planctomycetota</taxon>
        <taxon>Planctomycetia</taxon>
        <taxon>Planctomycetales</taxon>
        <taxon>Planctomycetaceae</taxon>
        <taxon>Caulifigura</taxon>
    </lineage>
</organism>
<dbReference type="AlphaFoldDB" id="A0A517SKM4"/>
<evidence type="ECO:0000256" key="9">
    <source>
        <dbReference type="RuleBase" id="RU000556"/>
    </source>
</evidence>
<dbReference type="InterPro" id="IPR001437">
    <property type="entry name" value="Tscrpt_elong_fac_GreA/B_C"/>
</dbReference>
<comment type="similarity">
    <text evidence="1 8 9">Belongs to the GreA/GreB family.</text>
</comment>
<evidence type="ECO:0000256" key="3">
    <source>
        <dbReference type="ARBA" id="ARBA00023015"/>
    </source>
</evidence>
<dbReference type="InParanoid" id="A0A517SKM4"/>
<dbReference type="PIRSF" id="PIRSF006092">
    <property type="entry name" value="GreA_GreB"/>
    <property type="match status" value="1"/>
</dbReference>
<keyword evidence="5 8" id="KW-0804">Transcription</keyword>
<gene>
    <name evidence="8 12" type="primary">greA</name>
    <name evidence="12" type="ORF">Pan44_47360</name>
</gene>
<evidence type="ECO:0000256" key="7">
    <source>
        <dbReference type="ARBA" id="ARBA00030776"/>
    </source>
</evidence>
<dbReference type="SUPFAM" id="SSF46557">
    <property type="entry name" value="GreA transcript cleavage protein, N-terminal domain"/>
    <property type="match status" value="1"/>
</dbReference>
<dbReference type="GO" id="GO:0006354">
    <property type="term" value="P:DNA-templated transcription elongation"/>
    <property type="evidence" value="ECO:0007669"/>
    <property type="project" value="TreeGrafter"/>
</dbReference>
<dbReference type="NCBIfam" id="NF001263">
    <property type="entry name" value="PRK00226.1-4"/>
    <property type="match status" value="1"/>
</dbReference>
<keyword evidence="13" id="KW-1185">Reference proteome</keyword>
<feature type="domain" description="Transcription elongation factor GreA/GreB N-terminal" evidence="11">
    <location>
        <begin position="5"/>
        <end position="74"/>
    </location>
</feature>
<dbReference type="SUPFAM" id="SSF54534">
    <property type="entry name" value="FKBP-like"/>
    <property type="match status" value="1"/>
</dbReference>
<evidence type="ECO:0000313" key="12">
    <source>
        <dbReference type="EMBL" id="QDT56679.1"/>
    </source>
</evidence>
<dbReference type="InterPro" id="IPR018151">
    <property type="entry name" value="TF_GreA/GreB_CS"/>
</dbReference>
<proteinExistence type="inferred from homology"/>